<dbReference type="InParanoid" id="A0A409X4D9"/>
<sequence length="232" mass="24194">MKCPPPSSKHKLHLKLCTAATAAPALSPPKLHVSCKGNQSDVDKLATKWTKTAAGKKEQRATRPLLSALPVLPLPPTVSVLPTAAADSESLSKPSGLPSHQPSAPSTTVADVDYPMGISNQSSGPLTAADGLVVSTTIAAGHVHQDNGSSTIGPDHVGNVSNIGDWDLCNKSPDHIELDATVNLFVSKDRPTSLNIDESAIMSVQLPYEEKLASVLTGVARCYSPVQNTQNA</sequence>
<proteinExistence type="predicted"/>
<feature type="compositionally biased region" description="Polar residues" evidence="1">
    <location>
        <begin position="89"/>
        <end position="107"/>
    </location>
</feature>
<accession>A0A409X4D9</accession>
<organism evidence="2 3">
    <name type="scientific">Psilocybe cyanescens</name>
    <dbReference type="NCBI Taxonomy" id="93625"/>
    <lineage>
        <taxon>Eukaryota</taxon>
        <taxon>Fungi</taxon>
        <taxon>Dikarya</taxon>
        <taxon>Basidiomycota</taxon>
        <taxon>Agaricomycotina</taxon>
        <taxon>Agaricomycetes</taxon>
        <taxon>Agaricomycetidae</taxon>
        <taxon>Agaricales</taxon>
        <taxon>Agaricineae</taxon>
        <taxon>Strophariaceae</taxon>
        <taxon>Psilocybe</taxon>
    </lineage>
</organism>
<feature type="region of interest" description="Disordered" evidence="1">
    <location>
        <begin position="85"/>
        <end position="107"/>
    </location>
</feature>
<evidence type="ECO:0000313" key="3">
    <source>
        <dbReference type="Proteomes" id="UP000283269"/>
    </source>
</evidence>
<dbReference type="Proteomes" id="UP000283269">
    <property type="component" value="Unassembled WGS sequence"/>
</dbReference>
<evidence type="ECO:0000313" key="2">
    <source>
        <dbReference type="EMBL" id="PPQ85612.1"/>
    </source>
</evidence>
<reference evidence="2 3" key="1">
    <citation type="journal article" date="2018" name="Evol. Lett.">
        <title>Horizontal gene cluster transfer increased hallucinogenic mushroom diversity.</title>
        <authorList>
            <person name="Reynolds H.T."/>
            <person name="Vijayakumar V."/>
            <person name="Gluck-Thaler E."/>
            <person name="Korotkin H.B."/>
            <person name="Matheny P.B."/>
            <person name="Slot J.C."/>
        </authorList>
    </citation>
    <scope>NUCLEOTIDE SEQUENCE [LARGE SCALE GENOMIC DNA]</scope>
    <source>
        <strain evidence="2 3">2631</strain>
    </source>
</reference>
<gene>
    <name evidence="2" type="ORF">CVT25_012659</name>
</gene>
<name>A0A409X4D9_PSICY</name>
<comment type="caution">
    <text evidence="2">The sequence shown here is derived from an EMBL/GenBank/DDBJ whole genome shotgun (WGS) entry which is preliminary data.</text>
</comment>
<evidence type="ECO:0000256" key="1">
    <source>
        <dbReference type="SAM" id="MobiDB-lite"/>
    </source>
</evidence>
<dbReference type="AlphaFoldDB" id="A0A409X4D9"/>
<keyword evidence="3" id="KW-1185">Reference proteome</keyword>
<dbReference type="EMBL" id="NHYD01002672">
    <property type="protein sequence ID" value="PPQ85612.1"/>
    <property type="molecule type" value="Genomic_DNA"/>
</dbReference>
<dbReference type="OrthoDB" id="3070904at2759"/>
<protein>
    <submittedName>
        <fullName evidence="2">Uncharacterized protein</fullName>
    </submittedName>
</protein>